<dbReference type="STRING" id="33960.TY91_02300"/>
<evidence type="ECO:0000256" key="1">
    <source>
        <dbReference type="ARBA" id="ARBA00022801"/>
    </source>
</evidence>
<accession>A0A0R2BH21</accession>
<dbReference type="AlphaFoldDB" id="A0A0R2BH21"/>
<name>A0A0R2BH21_SECCO</name>
<dbReference type="GO" id="GO:0016787">
    <property type="term" value="F:hydrolase activity"/>
    <property type="evidence" value="ECO:0007669"/>
    <property type="project" value="UniProtKB-KW"/>
</dbReference>
<dbReference type="Pfam" id="PF20434">
    <property type="entry name" value="BD-FAE"/>
    <property type="match status" value="1"/>
</dbReference>
<organism evidence="3 4">
    <name type="scientific">Secundilactobacillus collinoides DSM 20515 = JCM 1123</name>
    <dbReference type="NCBI Taxonomy" id="1423733"/>
    <lineage>
        <taxon>Bacteria</taxon>
        <taxon>Bacillati</taxon>
        <taxon>Bacillota</taxon>
        <taxon>Bacilli</taxon>
        <taxon>Lactobacillales</taxon>
        <taxon>Lactobacillaceae</taxon>
        <taxon>Secundilactobacillus</taxon>
    </lineage>
</organism>
<evidence type="ECO:0000313" key="3">
    <source>
        <dbReference type="EMBL" id="KRM75318.1"/>
    </source>
</evidence>
<dbReference type="InterPro" id="IPR049492">
    <property type="entry name" value="BD-FAE-like_dom"/>
</dbReference>
<dbReference type="RefSeq" id="WP_056996911.1">
    <property type="nucleotide sequence ID" value="NZ_AYYR01000054.1"/>
</dbReference>
<protein>
    <submittedName>
        <fullName evidence="3">Acetyl esterase</fullName>
    </submittedName>
</protein>
<evidence type="ECO:0000313" key="4">
    <source>
        <dbReference type="Proteomes" id="UP000051845"/>
    </source>
</evidence>
<dbReference type="PANTHER" id="PTHR48081:SF6">
    <property type="entry name" value="PEPTIDASE S9 PROLYL OLIGOPEPTIDASE CATALYTIC DOMAIN-CONTAINING PROTEIN"/>
    <property type="match status" value="1"/>
</dbReference>
<proteinExistence type="predicted"/>
<dbReference type="SUPFAM" id="SSF53474">
    <property type="entry name" value="alpha/beta-Hydrolases"/>
    <property type="match status" value="1"/>
</dbReference>
<dbReference type="InterPro" id="IPR029058">
    <property type="entry name" value="AB_hydrolase_fold"/>
</dbReference>
<evidence type="ECO:0000259" key="2">
    <source>
        <dbReference type="Pfam" id="PF20434"/>
    </source>
</evidence>
<keyword evidence="1" id="KW-0378">Hydrolase</keyword>
<dbReference type="Proteomes" id="UP000051845">
    <property type="component" value="Unassembled WGS sequence"/>
</dbReference>
<comment type="caution">
    <text evidence="3">The sequence shown here is derived from an EMBL/GenBank/DDBJ whole genome shotgun (WGS) entry which is preliminary data.</text>
</comment>
<reference evidence="3 4" key="1">
    <citation type="journal article" date="2015" name="Genome Announc.">
        <title>Expanding the biotechnology potential of lactobacilli through comparative genomics of 213 strains and associated genera.</title>
        <authorList>
            <person name="Sun Z."/>
            <person name="Harris H.M."/>
            <person name="McCann A."/>
            <person name="Guo C."/>
            <person name="Argimon S."/>
            <person name="Zhang W."/>
            <person name="Yang X."/>
            <person name="Jeffery I.B."/>
            <person name="Cooney J.C."/>
            <person name="Kagawa T.F."/>
            <person name="Liu W."/>
            <person name="Song Y."/>
            <person name="Salvetti E."/>
            <person name="Wrobel A."/>
            <person name="Rasinkangas P."/>
            <person name="Parkhill J."/>
            <person name="Rea M.C."/>
            <person name="O'Sullivan O."/>
            <person name="Ritari J."/>
            <person name="Douillard F.P."/>
            <person name="Paul Ross R."/>
            <person name="Yang R."/>
            <person name="Briner A.E."/>
            <person name="Felis G.E."/>
            <person name="de Vos W.M."/>
            <person name="Barrangou R."/>
            <person name="Klaenhammer T.R."/>
            <person name="Caufield P.W."/>
            <person name="Cui Y."/>
            <person name="Zhang H."/>
            <person name="O'Toole P.W."/>
        </authorList>
    </citation>
    <scope>NUCLEOTIDE SEQUENCE [LARGE SCALE GENOMIC DNA]</scope>
    <source>
        <strain evidence="3 4">DSM 20515</strain>
    </source>
</reference>
<dbReference type="PATRIC" id="fig|1423733.4.peg.2626"/>
<dbReference type="EMBL" id="AYYR01000054">
    <property type="protein sequence ID" value="KRM75318.1"/>
    <property type="molecule type" value="Genomic_DNA"/>
</dbReference>
<dbReference type="Gene3D" id="3.40.50.1820">
    <property type="entry name" value="alpha/beta hydrolase"/>
    <property type="match status" value="1"/>
</dbReference>
<dbReference type="InterPro" id="IPR050300">
    <property type="entry name" value="GDXG_lipolytic_enzyme"/>
</dbReference>
<gene>
    <name evidence="3" type="ORF">FC82_GL002511</name>
</gene>
<sequence length="275" mass="30039">MKCVQYPLKTALTTATLSAYLTDDRDLAGDVAKPALIICPGGGYRHLSTRTSEVVALYFLSHGIQPFILQYSCKPVHYPAQLLEAAEAVKTVRDHASEWHVQPAQIIIGGFSAGGHLAANLATAWCEPLLAQYYANPKQIRPDAVMMGYAVVSAADPTSHRCFNSLLGDGDQNQALLAETSVDLHVRSNTPPTFIWATTTDKRISVNNSLQYATALQHAKVPFALYLFPMGPHGLGMAIPEMARLADEPQPAADVQQWPALFLDWVQEVVTQKKE</sequence>
<dbReference type="PANTHER" id="PTHR48081">
    <property type="entry name" value="AB HYDROLASE SUPERFAMILY PROTEIN C4A8.06C"/>
    <property type="match status" value="1"/>
</dbReference>
<feature type="domain" description="BD-FAE-like" evidence="2">
    <location>
        <begin position="33"/>
        <end position="215"/>
    </location>
</feature>